<sequence length="271" mass="28747">MSTELSGAENFAVGATAGTIEVTILQPMLYCKNASQQGLPLTLNPMVLYRGLTVSVINMASLTALQFPLSSFSAGLITGGQSAHRKLTDEEQVASGFCGGALSGFLCAPMELVLIQQQRFGGSLLATPARLMRENGVLSIFRGLIPSCGREGLFTAGYVGVGPAFAGMLREQAGFDGVQAKMVGAIGAGVLCATLSHPLDTMKTCMQGDVEQKTYKGFSHTAGTLYSQGGLSSFFRGWAWRTGRMILAVGIMTECKERLGPLMFPHKYKPK</sequence>
<evidence type="ECO:0000256" key="2">
    <source>
        <dbReference type="ARBA" id="ARBA00006375"/>
    </source>
</evidence>
<evidence type="ECO:0000256" key="8">
    <source>
        <dbReference type="ARBA" id="ARBA00023136"/>
    </source>
</evidence>
<dbReference type="PANTHER" id="PTHR45788:SF4">
    <property type="entry name" value="TRICARBOXYLATE TRANSPORT PROTEIN, MITOCHONDRIAL"/>
    <property type="match status" value="1"/>
</dbReference>
<evidence type="ECO:0000256" key="5">
    <source>
        <dbReference type="ARBA" id="ARBA00022737"/>
    </source>
</evidence>
<dbReference type="PANTHER" id="PTHR45788">
    <property type="entry name" value="SUCCINATE/FUMARATE MITOCHONDRIAL TRANSPORTER-RELATED"/>
    <property type="match status" value="1"/>
</dbReference>
<dbReference type="GO" id="GO:0031966">
    <property type="term" value="C:mitochondrial membrane"/>
    <property type="evidence" value="ECO:0007669"/>
    <property type="project" value="UniProtKB-SubCell"/>
</dbReference>
<evidence type="ECO:0000256" key="3">
    <source>
        <dbReference type="ARBA" id="ARBA00022448"/>
    </source>
</evidence>
<proteinExistence type="inferred from homology"/>
<name>A0A8J5XDB1_DIALT</name>
<keyword evidence="12" id="KW-1185">Reference proteome</keyword>
<comment type="similarity">
    <text evidence="2 10">Belongs to the mitochondrial carrier (TC 2.A.29) family.</text>
</comment>
<dbReference type="Pfam" id="PF00153">
    <property type="entry name" value="Mito_carr"/>
    <property type="match status" value="2"/>
</dbReference>
<evidence type="ECO:0000256" key="6">
    <source>
        <dbReference type="ARBA" id="ARBA00022989"/>
    </source>
</evidence>
<dbReference type="EMBL" id="JAGTXO010000024">
    <property type="protein sequence ID" value="KAG8461653.1"/>
    <property type="molecule type" value="Genomic_DNA"/>
</dbReference>
<dbReference type="InterPro" id="IPR018108">
    <property type="entry name" value="MCP_transmembrane"/>
</dbReference>
<keyword evidence="5" id="KW-0677">Repeat</keyword>
<dbReference type="OrthoDB" id="44467at2759"/>
<dbReference type="Gene3D" id="1.50.40.10">
    <property type="entry name" value="Mitochondrial carrier domain"/>
    <property type="match status" value="1"/>
</dbReference>
<comment type="caution">
    <text evidence="11">The sequence shown here is derived from an EMBL/GenBank/DDBJ whole genome shotgun (WGS) entry which is preliminary data.</text>
</comment>
<keyword evidence="7" id="KW-0496">Mitochondrion</keyword>
<accession>A0A8J5XDB1</accession>
<keyword evidence="4 9" id="KW-0812">Transmembrane</keyword>
<dbReference type="GO" id="GO:0006843">
    <property type="term" value="P:mitochondrial citrate transmembrane transport"/>
    <property type="evidence" value="ECO:0007669"/>
    <property type="project" value="TreeGrafter"/>
</dbReference>
<evidence type="ECO:0000256" key="9">
    <source>
        <dbReference type="PROSITE-ProRule" id="PRU00282"/>
    </source>
</evidence>
<evidence type="ECO:0000256" key="4">
    <source>
        <dbReference type="ARBA" id="ARBA00022692"/>
    </source>
</evidence>
<dbReference type="SUPFAM" id="SSF103506">
    <property type="entry name" value="Mitochondrial carrier"/>
    <property type="match status" value="1"/>
</dbReference>
<feature type="repeat" description="Solcar" evidence="9">
    <location>
        <begin position="91"/>
        <end position="168"/>
    </location>
</feature>
<comment type="subcellular location">
    <subcellularLocation>
        <location evidence="1">Mitochondrion membrane</location>
        <topology evidence="1">Multi-pass membrane protein</topology>
    </subcellularLocation>
</comment>
<feature type="repeat" description="Solcar" evidence="9">
    <location>
        <begin position="176"/>
        <end position="262"/>
    </location>
</feature>
<dbReference type="InterPro" id="IPR023395">
    <property type="entry name" value="MCP_dom_sf"/>
</dbReference>
<reference evidence="11" key="1">
    <citation type="submission" date="2021-05" db="EMBL/GenBank/DDBJ databases">
        <title>The genome of the haptophyte Pavlova lutheri (Diacronema luteri, Pavlovales) - a model for lipid biosynthesis in eukaryotic algae.</title>
        <authorList>
            <person name="Hulatt C.J."/>
            <person name="Posewitz M.C."/>
        </authorList>
    </citation>
    <scope>NUCLEOTIDE SEQUENCE</scope>
    <source>
        <strain evidence="11">NIVA-4/92</strain>
    </source>
</reference>
<dbReference type="OMA" id="RYGRMVC"/>
<gene>
    <name evidence="11" type="ORF">KFE25_001271</name>
</gene>
<dbReference type="PROSITE" id="PS50920">
    <property type="entry name" value="SOLCAR"/>
    <property type="match status" value="2"/>
</dbReference>
<dbReference type="Proteomes" id="UP000751190">
    <property type="component" value="Unassembled WGS sequence"/>
</dbReference>
<keyword evidence="3 10" id="KW-0813">Transport</keyword>
<evidence type="ECO:0000256" key="7">
    <source>
        <dbReference type="ARBA" id="ARBA00023128"/>
    </source>
</evidence>
<evidence type="ECO:0000313" key="11">
    <source>
        <dbReference type="EMBL" id="KAG8461653.1"/>
    </source>
</evidence>
<protein>
    <submittedName>
        <fullName evidence="11">Uncharacterized protein</fullName>
    </submittedName>
</protein>
<dbReference type="InterPro" id="IPR049563">
    <property type="entry name" value="TXTP-like"/>
</dbReference>
<dbReference type="AlphaFoldDB" id="A0A8J5XDB1"/>
<evidence type="ECO:0000313" key="12">
    <source>
        <dbReference type="Proteomes" id="UP000751190"/>
    </source>
</evidence>
<organism evidence="11 12">
    <name type="scientific">Diacronema lutheri</name>
    <name type="common">Unicellular marine alga</name>
    <name type="synonym">Monochrysis lutheri</name>
    <dbReference type="NCBI Taxonomy" id="2081491"/>
    <lineage>
        <taxon>Eukaryota</taxon>
        <taxon>Haptista</taxon>
        <taxon>Haptophyta</taxon>
        <taxon>Pavlovophyceae</taxon>
        <taxon>Pavlovales</taxon>
        <taxon>Pavlovaceae</taxon>
        <taxon>Diacronema</taxon>
    </lineage>
</organism>
<keyword evidence="8 9" id="KW-0472">Membrane</keyword>
<dbReference type="GO" id="GO:0071913">
    <property type="term" value="F:citrate secondary active transmembrane transporter activity"/>
    <property type="evidence" value="ECO:0007669"/>
    <property type="project" value="TreeGrafter"/>
</dbReference>
<evidence type="ECO:0000256" key="10">
    <source>
        <dbReference type="RuleBase" id="RU000488"/>
    </source>
</evidence>
<keyword evidence="6" id="KW-1133">Transmembrane helix</keyword>
<evidence type="ECO:0000256" key="1">
    <source>
        <dbReference type="ARBA" id="ARBA00004225"/>
    </source>
</evidence>